<evidence type="ECO:0000313" key="2">
    <source>
        <dbReference type="EMBL" id="KXJ93043.1"/>
    </source>
</evidence>
<feature type="non-terminal residue" evidence="2">
    <location>
        <position position="248"/>
    </location>
</feature>
<protein>
    <submittedName>
        <fullName evidence="2">Uncharacterized protein</fullName>
    </submittedName>
</protein>
<organism evidence="2 3">
    <name type="scientific">Microdochium bolleyi</name>
    <dbReference type="NCBI Taxonomy" id="196109"/>
    <lineage>
        <taxon>Eukaryota</taxon>
        <taxon>Fungi</taxon>
        <taxon>Dikarya</taxon>
        <taxon>Ascomycota</taxon>
        <taxon>Pezizomycotina</taxon>
        <taxon>Sordariomycetes</taxon>
        <taxon>Xylariomycetidae</taxon>
        <taxon>Xylariales</taxon>
        <taxon>Microdochiaceae</taxon>
        <taxon>Microdochium</taxon>
    </lineage>
</organism>
<dbReference type="EMBL" id="KQ964248">
    <property type="protein sequence ID" value="KXJ93043.1"/>
    <property type="molecule type" value="Genomic_DNA"/>
</dbReference>
<accession>A0A136J7A0</accession>
<dbReference type="AlphaFoldDB" id="A0A136J7A0"/>
<name>A0A136J7A0_9PEZI</name>
<sequence length="248" mass="26241">MDEDQDEDEMDQDDDSPPVVASGAMQAVAQSTASVERPSHSEALTHQDIPDSDERMSDAGVEPGPVPQISQTSVTELPQAESSPAAGRSIETAEPVIDAQSESPRRGEADVEDKTESPAAPPPQYRMDEAIKPQQSPRSPSPTRADHVSETHEFAGAHSRAEDVDASFTIVEGVKTEAIVQQLPTPHDTQLAQAEAVEVIESVVVEEAPPSSSPSRGAASLNQQVVSTTTDTTTAAVGEEEQTDQPTN</sequence>
<dbReference type="InParanoid" id="A0A136J7A0"/>
<dbReference type="Proteomes" id="UP000070501">
    <property type="component" value="Unassembled WGS sequence"/>
</dbReference>
<feature type="compositionally biased region" description="Basic and acidic residues" evidence="1">
    <location>
        <begin position="144"/>
        <end position="163"/>
    </location>
</feature>
<evidence type="ECO:0000313" key="3">
    <source>
        <dbReference type="Proteomes" id="UP000070501"/>
    </source>
</evidence>
<feature type="region of interest" description="Disordered" evidence="1">
    <location>
        <begin position="1"/>
        <end position="163"/>
    </location>
</feature>
<evidence type="ECO:0000256" key="1">
    <source>
        <dbReference type="SAM" id="MobiDB-lite"/>
    </source>
</evidence>
<feature type="compositionally biased region" description="Acidic residues" evidence="1">
    <location>
        <begin position="238"/>
        <end position="248"/>
    </location>
</feature>
<feature type="compositionally biased region" description="Basic and acidic residues" evidence="1">
    <location>
        <begin position="37"/>
        <end position="57"/>
    </location>
</feature>
<feature type="compositionally biased region" description="Acidic residues" evidence="1">
    <location>
        <begin position="1"/>
        <end position="16"/>
    </location>
</feature>
<feature type="compositionally biased region" description="Low complexity" evidence="1">
    <location>
        <begin position="133"/>
        <end position="142"/>
    </location>
</feature>
<keyword evidence="3" id="KW-1185">Reference proteome</keyword>
<feature type="compositionally biased region" description="Polar residues" evidence="1">
    <location>
        <begin position="68"/>
        <end position="82"/>
    </location>
</feature>
<gene>
    <name evidence="2" type="ORF">Micbo1qcDRAFT_160949</name>
</gene>
<proteinExistence type="predicted"/>
<feature type="region of interest" description="Disordered" evidence="1">
    <location>
        <begin position="207"/>
        <end position="248"/>
    </location>
</feature>
<feature type="compositionally biased region" description="Basic and acidic residues" evidence="1">
    <location>
        <begin position="103"/>
        <end position="116"/>
    </location>
</feature>
<reference evidence="3" key="1">
    <citation type="submission" date="2016-02" db="EMBL/GenBank/DDBJ databases">
        <title>Draft genome sequence of Microdochium bolleyi, a fungal endophyte of beachgrass.</title>
        <authorList>
            <consortium name="DOE Joint Genome Institute"/>
            <person name="David A.S."/>
            <person name="May G."/>
            <person name="Haridas S."/>
            <person name="Lim J."/>
            <person name="Wang M."/>
            <person name="Labutti K."/>
            <person name="Lipzen A."/>
            <person name="Barry K."/>
            <person name="Grigoriev I.V."/>
        </authorList>
    </citation>
    <scope>NUCLEOTIDE SEQUENCE [LARGE SCALE GENOMIC DNA]</scope>
    <source>
        <strain evidence="3">J235TASD1</strain>
    </source>
</reference>